<accession>E0S4R8</accession>
<keyword evidence="1" id="KW-0472">Membrane</keyword>
<keyword evidence="3" id="KW-1185">Reference proteome</keyword>
<keyword evidence="1" id="KW-1133">Transmembrane helix</keyword>
<keyword evidence="1" id="KW-0812">Transmembrane</keyword>
<feature type="transmembrane region" description="Helical" evidence="1">
    <location>
        <begin position="256"/>
        <end position="276"/>
    </location>
</feature>
<keyword evidence="2" id="KW-0614">Plasmid</keyword>
<dbReference type="Proteomes" id="UP000001299">
    <property type="component" value="Plasmid pCY186"/>
</dbReference>
<proteinExistence type="predicted"/>
<feature type="transmembrane region" description="Helical" evidence="1">
    <location>
        <begin position="634"/>
        <end position="655"/>
    </location>
</feature>
<feature type="transmembrane region" description="Helical" evidence="1">
    <location>
        <begin position="379"/>
        <end position="396"/>
    </location>
</feature>
<sequence>MSSNMMMRVMLIAIAVCAVLYILLTINIRKKRSLSPIKSTKRSLKGIYWLYRFFSQTPVLKRYYAKIKTFLEINYPADEMSIKRKATLTTAKCVGAALLLIVFVISISGGDWFYICMGCFMSYFIFTYFITAAQESLDKKLLNQLGDFITNIRHHYSVAGNVEDAIYDTLDETPYEMGLHATKIYKMLTATNVEHEVDKYTDIAPNKFILTMVAICATIKEYGDKTLDDGQSLFLTNINYLKEEINVELIKRRRNAFLFSGLITLTLLPLFFLKAIEAWGISNIPEMTRFYAGPAGTTVMAGIFVITVIVYQLIANLKDGHVDDEREHKIIGWLLTVPYINKFVTLEINRHYTKHLRIDDGLKMVGDRIGVKGFLVKRVLFGLLAVLLINLVIFTAEWRTKYNLLNDFKTTFESSIVPDEEYREAMREAAVEYTLSSRNLPDTPENRQMVQAQIEKKGISPKFSEQVTSEVFTRIAKYRDVYYRWWFLLINILGYLAGYYLPYLILQYKLRIVKMDMEDEVIQYQTIVLILMHVDGMLVDTVLDWLERFSFCFRQSIQECIINLEYSTSKALQKMKNQETFPPFRRFVDNLLMVEEEDILTAFSEIETDREYYKEKRKTDNEIISTQKAEVGKIVAFIPLILTLIIYMIVPFALYSMEMMKSIGM</sequence>
<feature type="transmembrane region" description="Helical" evidence="1">
    <location>
        <begin position="112"/>
        <end position="131"/>
    </location>
</feature>
<dbReference type="KEGG" id="bpb:bpr_IV035"/>
<geneLocation type="plasmid" evidence="2 3">
    <name>pCY186</name>
</geneLocation>
<evidence type="ECO:0000256" key="1">
    <source>
        <dbReference type="SAM" id="Phobius"/>
    </source>
</evidence>
<dbReference type="HOGENOM" id="CLU_397311_0_0_9"/>
<feature type="transmembrane region" description="Helical" evidence="1">
    <location>
        <begin position="86"/>
        <end position="106"/>
    </location>
</feature>
<dbReference type="RefSeq" id="WP_013283048.1">
    <property type="nucleotide sequence ID" value="NC_014390.1"/>
</dbReference>
<evidence type="ECO:0000313" key="3">
    <source>
        <dbReference type="Proteomes" id="UP000001299"/>
    </source>
</evidence>
<organism evidence="2 3">
    <name type="scientific">Butyrivibrio proteoclasticus (strain ATCC 51982 / DSM 14932 / B316)</name>
    <name type="common">Clostridium proteoclasticum</name>
    <dbReference type="NCBI Taxonomy" id="515622"/>
    <lineage>
        <taxon>Bacteria</taxon>
        <taxon>Bacillati</taxon>
        <taxon>Bacillota</taxon>
        <taxon>Clostridia</taxon>
        <taxon>Lachnospirales</taxon>
        <taxon>Lachnospiraceae</taxon>
        <taxon>Butyrivibrio</taxon>
    </lineage>
</organism>
<feature type="transmembrane region" description="Helical" evidence="1">
    <location>
        <begin position="485"/>
        <end position="506"/>
    </location>
</feature>
<feature type="transmembrane region" description="Helical" evidence="1">
    <location>
        <begin position="288"/>
        <end position="311"/>
    </location>
</feature>
<dbReference type="EMBL" id="CP001813">
    <property type="protein sequence ID" value="ADL36400.1"/>
    <property type="molecule type" value="Genomic_DNA"/>
</dbReference>
<dbReference type="AlphaFoldDB" id="E0S4R8"/>
<reference evidence="2 3" key="1">
    <citation type="journal article" date="2010" name="PLoS ONE">
        <title>The glycobiome of the rumen bacterium Butyrivibrio proteoclasticus B316(T) highlights adaptation to a polysaccharide-rich environment.</title>
        <authorList>
            <person name="Kelly W.J."/>
            <person name="Leahy S.C."/>
            <person name="Altermann E."/>
            <person name="Yeoman C.J."/>
            <person name="Dunne J.C."/>
            <person name="Kong Z."/>
            <person name="Pacheco D.M."/>
            <person name="Li D."/>
            <person name="Noel S.J."/>
            <person name="Moon C.D."/>
            <person name="Cookson A.L."/>
            <person name="Attwood G.T."/>
        </authorList>
    </citation>
    <scope>NUCLEOTIDE SEQUENCE [LARGE SCALE GENOMIC DNA]</scope>
    <source>
        <strain evidence="3">ATCC 51982 / DSM 14932 / B316</strain>
        <plasmid evidence="3">Plasmid pCY186</plasmid>
    </source>
</reference>
<dbReference type="eggNOG" id="ENOG502Z8SC">
    <property type="taxonomic scope" value="Bacteria"/>
</dbReference>
<gene>
    <name evidence="2" type="ordered locus">bpr_IV035</name>
</gene>
<feature type="transmembrane region" description="Helical" evidence="1">
    <location>
        <begin position="6"/>
        <end position="28"/>
    </location>
</feature>
<evidence type="ECO:0000313" key="2">
    <source>
        <dbReference type="EMBL" id="ADL36400.1"/>
    </source>
</evidence>
<name>E0S4R8_BUTPB</name>
<protein>
    <submittedName>
        <fullName evidence="2">Uncharacterized protein</fullName>
    </submittedName>
</protein>